<dbReference type="Proteomes" id="UP000252415">
    <property type="component" value="Unassembled WGS sequence"/>
</dbReference>
<proteinExistence type="predicted"/>
<dbReference type="AlphaFoldDB" id="A0A368W226"/>
<dbReference type="OrthoDB" id="2969799at2"/>
<gene>
    <name evidence="2" type="ORF">DFP97_10774</name>
</gene>
<protein>
    <submittedName>
        <fullName evidence="2">PilZ domain-containing protein</fullName>
    </submittedName>
</protein>
<evidence type="ECO:0000259" key="1">
    <source>
        <dbReference type="Pfam" id="PF07238"/>
    </source>
</evidence>
<comment type="caution">
    <text evidence="2">The sequence shown here is derived from an EMBL/GenBank/DDBJ whole genome shotgun (WGS) entry which is preliminary data.</text>
</comment>
<evidence type="ECO:0000313" key="2">
    <source>
        <dbReference type="EMBL" id="RCW47875.1"/>
    </source>
</evidence>
<dbReference type="EMBL" id="QPJD01000007">
    <property type="protein sequence ID" value="RCW47875.1"/>
    <property type="molecule type" value="Genomic_DNA"/>
</dbReference>
<keyword evidence="3" id="KW-1185">Reference proteome</keyword>
<dbReference type="InterPro" id="IPR009875">
    <property type="entry name" value="PilZ_domain"/>
</dbReference>
<dbReference type="Pfam" id="PF07238">
    <property type="entry name" value="PilZ"/>
    <property type="match status" value="1"/>
</dbReference>
<dbReference type="GO" id="GO:0035438">
    <property type="term" value="F:cyclic-di-GMP binding"/>
    <property type="evidence" value="ECO:0007669"/>
    <property type="project" value="InterPro"/>
</dbReference>
<organism evidence="2 3">
    <name type="scientific">Paenibacillus prosopidis</name>
    <dbReference type="NCBI Taxonomy" id="630520"/>
    <lineage>
        <taxon>Bacteria</taxon>
        <taxon>Bacillati</taxon>
        <taxon>Bacillota</taxon>
        <taxon>Bacilli</taxon>
        <taxon>Bacillales</taxon>
        <taxon>Paenibacillaceae</taxon>
        <taxon>Paenibacillus</taxon>
    </lineage>
</organism>
<dbReference type="RefSeq" id="WP_114380287.1">
    <property type="nucleotide sequence ID" value="NZ_QPJD01000007.1"/>
</dbReference>
<reference evidence="2 3" key="1">
    <citation type="submission" date="2018-07" db="EMBL/GenBank/DDBJ databases">
        <title>Genomic Encyclopedia of Type Strains, Phase III (KMG-III): the genomes of soil and plant-associated and newly described type strains.</title>
        <authorList>
            <person name="Whitman W."/>
        </authorList>
    </citation>
    <scope>NUCLEOTIDE SEQUENCE [LARGE SCALE GENOMIC DNA]</scope>
    <source>
        <strain evidence="2 3">CECT 7506</strain>
    </source>
</reference>
<evidence type="ECO:0000313" key="3">
    <source>
        <dbReference type="Proteomes" id="UP000252415"/>
    </source>
</evidence>
<feature type="domain" description="PilZ" evidence="1">
    <location>
        <begin position="30"/>
        <end position="107"/>
    </location>
</feature>
<sequence length="111" mass="12609">MATSNLRLYDRLKVSSLSDLKIETINQESHLTENTDVLVRNISLGGLQFESNMSFPVDEGIIYKFHSESYGDLHGIIIWKENVDGLLQHRYGVKFTALSNQMIGAIFKLSF</sequence>
<dbReference type="SUPFAM" id="SSF141371">
    <property type="entry name" value="PilZ domain-like"/>
    <property type="match status" value="1"/>
</dbReference>
<name>A0A368W226_9BACL</name>
<accession>A0A368W226</accession>